<dbReference type="GO" id="GO:0005509">
    <property type="term" value="F:calcium ion binding"/>
    <property type="evidence" value="ECO:0007669"/>
    <property type="project" value="InterPro"/>
</dbReference>
<protein>
    <submittedName>
        <fullName evidence="1">Uncharacterized protein</fullName>
    </submittedName>
</protein>
<dbReference type="Gene3D" id="1.10.220.10">
    <property type="entry name" value="Annexin"/>
    <property type="match status" value="1"/>
</dbReference>
<name>A0AAN5AMC1_9BACT</name>
<dbReference type="Proteomes" id="UP001310022">
    <property type="component" value="Unassembled WGS sequence"/>
</dbReference>
<evidence type="ECO:0000313" key="1">
    <source>
        <dbReference type="EMBL" id="GJM64900.1"/>
    </source>
</evidence>
<sequence length="149" mass="16054">MAYTAILGAIGKGAVGAVNSIPPEVWKLLAAGGVAYMGYRLVKGTVDKAKYNNAVAAVGTDGKKGLAVEYASLLNAAFNNLGWGWFDGTDEDLVYEVATQMFKNGVDFQTVANMYKNVYGDELLQEIDAELDDGEKLKFFNILRGTNNL</sequence>
<evidence type="ECO:0000313" key="2">
    <source>
        <dbReference type="Proteomes" id="UP001310022"/>
    </source>
</evidence>
<accession>A0AAN5AMC1</accession>
<dbReference type="EMBL" id="BQKE01000008">
    <property type="protein sequence ID" value="GJM64900.1"/>
    <property type="molecule type" value="Genomic_DNA"/>
</dbReference>
<dbReference type="RefSeq" id="WP_338239951.1">
    <property type="nucleotide sequence ID" value="NZ_BQKE01000008.1"/>
</dbReference>
<dbReference type="AlphaFoldDB" id="A0AAN5AMC1"/>
<proteinExistence type="predicted"/>
<dbReference type="InterPro" id="IPR037104">
    <property type="entry name" value="Annexin_sf"/>
</dbReference>
<comment type="caution">
    <text evidence="1">The sequence shown here is derived from an EMBL/GenBank/DDBJ whole genome shotgun (WGS) entry which is preliminary data.</text>
</comment>
<gene>
    <name evidence="1" type="ORF">PEDI_54520</name>
</gene>
<reference evidence="1 2" key="1">
    <citation type="submission" date="2021-12" db="EMBL/GenBank/DDBJ databases">
        <title>Genome sequencing of bacteria with rrn-lacking chromosome and rrn-plasmid.</title>
        <authorList>
            <person name="Anda M."/>
            <person name="Iwasaki W."/>
        </authorList>
    </citation>
    <scope>NUCLEOTIDE SEQUENCE [LARGE SCALE GENOMIC DNA]</scope>
    <source>
        <strain evidence="1 2">NBRC 15940</strain>
    </source>
</reference>
<keyword evidence="2" id="KW-1185">Reference proteome</keyword>
<dbReference type="GO" id="GO:0005544">
    <property type="term" value="F:calcium-dependent phospholipid binding"/>
    <property type="evidence" value="ECO:0007669"/>
    <property type="project" value="InterPro"/>
</dbReference>
<organism evidence="1 2">
    <name type="scientific">Persicobacter diffluens</name>
    <dbReference type="NCBI Taxonomy" id="981"/>
    <lineage>
        <taxon>Bacteria</taxon>
        <taxon>Pseudomonadati</taxon>
        <taxon>Bacteroidota</taxon>
        <taxon>Cytophagia</taxon>
        <taxon>Cytophagales</taxon>
        <taxon>Persicobacteraceae</taxon>
        <taxon>Persicobacter</taxon>
    </lineage>
</organism>